<dbReference type="Gene3D" id="6.10.250.1310">
    <property type="match status" value="1"/>
</dbReference>
<evidence type="ECO:0000256" key="1">
    <source>
        <dbReference type="SAM" id="MobiDB-lite"/>
    </source>
</evidence>
<feature type="compositionally biased region" description="Acidic residues" evidence="1">
    <location>
        <begin position="184"/>
        <end position="196"/>
    </location>
</feature>
<feature type="compositionally biased region" description="Low complexity" evidence="1">
    <location>
        <begin position="1493"/>
        <end position="1506"/>
    </location>
</feature>
<feature type="region of interest" description="Disordered" evidence="1">
    <location>
        <begin position="1390"/>
        <end position="1509"/>
    </location>
</feature>
<dbReference type="InterPro" id="IPR056882">
    <property type="entry name" value="MOM1_dom"/>
</dbReference>
<feature type="compositionally biased region" description="Polar residues" evidence="1">
    <location>
        <begin position="36"/>
        <end position="48"/>
    </location>
</feature>
<feature type="compositionally biased region" description="Polar residues" evidence="1">
    <location>
        <begin position="1390"/>
        <end position="1408"/>
    </location>
</feature>
<feature type="compositionally biased region" description="Polar residues" evidence="1">
    <location>
        <begin position="1440"/>
        <end position="1458"/>
    </location>
</feature>
<dbReference type="InterPro" id="IPR027417">
    <property type="entry name" value="P-loop_NTPase"/>
</dbReference>
<feature type="region of interest" description="Disordered" evidence="1">
    <location>
        <begin position="1154"/>
        <end position="1205"/>
    </location>
</feature>
<proteinExistence type="predicted"/>
<feature type="compositionally biased region" description="Polar residues" evidence="1">
    <location>
        <begin position="1473"/>
        <end position="1487"/>
    </location>
</feature>
<feature type="compositionally biased region" description="Polar residues" evidence="1">
    <location>
        <begin position="1418"/>
        <end position="1428"/>
    </location>
</feature>
<keyword evidence="3" id="KW-0378">Hydrolase</keyword>
<gene>
    <name evidence="3" type="ORF">CTI12_AA034260</name>
</gene>
<name>A0A2U1QG19_ARTAN</name>
<dbReference type="GO" id="GO:0031507">
    <property type="term" value="P:heterochromatin formation"/>
    <property type="evidence" value="ECO:0007669"/>
    <property type="project" value="InterPro"/>
</dbReference>
<feature type="compositionally biased region" description="Low complexity" evidence="1">
    <location>
        <begin position="136"/>
        <end position="145"/>
    </location>
</feature>
<dbReference type="PANTHER" id="PTHR35116">
    <property type="entry name" value="HELICASE PROTEIN MOM1"/>
    <property type="match status" value="1"/>
</dbReference>
<accession>A0A2U1QG19</accession>
<feature type="compositionally biased region" description="Basic and acidic residues" evidence="1">
    <location>
        <begin position="124"/>
        <end position="133"/>
    </location>
</feature>
<comment type="caution">
    <text evidence="3">The sequence shown here is derived from an EMBL/GenBank/DDBJ whole genome shotgun (WGS) entry which is preliminary data.</text>
</comment>
<sequence length="1656" mass="183633">MAKDDHAIRKDKDDGNTKSNKKDASPDVSMLRRSGRGTSSMEQATPSPLSARKSARVGKQTSPSPSSVKKKKNIIEKTMSPSPLRRSNRGKTVIEVPALLTVKSKKGKSANSSKEIAVVDNDDKDNGRKDLDKSANSSKENVVVNNEDKDNGRKDLDSGNRKRKRFNARIYKALFIPQRIRIDPDDDDSEGQDNLEPDISGDKDLLVSLGMIDVDKEVKDRDVGVGKCNGEANDQSDAREPDCRQKLSFTEEHQVSPSNGEVQGSPDIAPKAFFEGKSMDLDQEDHIICSLQTIPLDGKSTESGNVEKQIGGNFSPSNRNIADSDNHIPHTSSLRINHDLENQQELDSCDKVTGMSKVASVMESAENKVANTNTQNGGSIFNSSKFVEFWVPVKLSNVQLEQYCATLLSNDMALRSSSRNDSLGALKDTFLSSRKCCNHPYLVDPRLQNLLMKNREPTMLLDVGIKASGKLHFLDLVLPEIKKRQLRVIILFQPTSGTLRGSASASIGDILVDFVHQRFGEDSYEHIDGFGNVHSKKKEAAVNIFNKDKSRFIFLLESRACHPKLKLSSVDIIIVFDSDLNPANDLRALQKIHINSHSQQIKIFRLNSSSTVEEKILKLAEQSVAVDITSNLRSTYDALLTWGASELFNKLTGFHKSSVDNISSEESFLKDVVEEFTNIISHISKSKNTSRSIITRVQNCGIYGMNIPLHSELKAHILNGDQPHIFWKTLLEGKFPKWKFVSLSTPRERKRPRNFAEPLNNTNPIVCGVKARKKTVNINNNTMEQPVQLKAVNAGDFVIPVHNESQSSFGDHFWSTEVTKEMNVINEMNNHNLLKLTVSELCNNLKFSEDVKDIVKRFLKFVLENYRVSEGPPSTLQAFMIAVCWIGSALANFKIHKRKSVGLAKKFMNFSCVQEEVFSVYSKLEVAKQTFLQHNDNRDILTALKECTPSVQEPRMSQSVSVNLQDARPENCDPSNEKTLRNNECETQKEIDEFNRKWDQKMANLVNDYEVDKALIRSLHRSTAVRSEKLKNLDKDCAYKKELLEQEREIHLKNLKLTLLAAKTHVAADNELHSHHETQMATTSRNPIEAQSNGVDSNIANVREGDGANDMESTGSHKQIGEATVLIEPIGKRPAQQQDDMEIEVAGKVDSVEVEENAKGGSSSPKDVGVPAGNRNERNADCTSQSVGDHNDSCGSSTLPSTASDHTMPTILEIQSDSLQQVPHSGTQNQEKQADLNPMVEVANDNLQPLEAGQLGQIISQDPSLDSHDELSIPLHMEYSNGDALQPENDQEDEDPLKAELKQLRLEEDNIIKSHKENKQRLKSECAKEIAKAITEIRLKYNAKNQEADAVFSCKKKEIEANLSRVELNEALAVAFRVFRQKCTDLTHSGNSRMQQVSQAGLAQQMQRRSGLPVTRHSPGQSSGGHQNTPPPQPLHQIADQPSVTIPTPLTTSPNNNHTSISSTTPTRPPPAINSSIPSTIPATSRQPPAINPIIPSSKPSKSPPSVQSIMSAANARINAETGTQASHIQPIGNSEVRARAPHMRPLASGELRTPAPHMRPLASSEIRAPAPHLRPLASSEIRAPAPHLRPLASSEIRAPAPHLRPLASSEILKFVLQPHICGHWQVVKFVLRRHICGPLCPQHLCLLRRSCQLTR</sequence>
<evidence type="ECO:0000259" key="2">
    <source>
        <dbReference type="Pfam" id="PF25029"/>
    </source>
</evidence>
<protein>
    <submittedName>
        <fullName evidence="3">P-loop containing nucleoside triphosphate hydrolase</fullName>
    </submittedName>
</protein>
<feature type="region of interest" description="Disordered" evidence="1">
    <location>
        <begin position="1074"/>
        <end position="1117"/>
    </location>
</feature>
<dbReference type="PANTHER" id="PTHR35116:SF2">
    <property type="entry name" value="ATP-DEPENDENT HELICASE FAMILY PROTEIN-RELATED"/>
    <property type="match status" value="1"/>
</dbReference>
<feature type="compositionally biased region" description="Basic and acidic residues" evidence="1">
    <location>
        <begin position="146"/>
        <end position="160"/>
    </location>
</feature>
<dbReference type="InterPro" id="IPR039322">
    <property type="entry name" value="MOM1"/>
</dbReference>
<dbReference type="Pfam" id="PF25029">
    <property type="entry name" value="MOM1"/>
    <property type="match status" value="1"/>
</dbReference>
<organism evidence="3 4">
    <name type="scientific">Artemisia annua</name>
    <name type="common">Sweet wormwood</name>
    <dbReference type="NCBI Taxonomy" id="35608"/>
    <lineage>
        <taxon>Eukaryota</taxon>
        <taxon>Viridiplantae</taxon>
        <taxon>Streptophyta</taxon>
        <taxon>Embryophyta</taxon>
        <taxon>Tracheophyta</taxon>
        <taxon>Spermatophyta</taxon>
        <taxon>Magnoliopsida</taxon>
        <taxon>eudicotyledons</taxon>
        <taxon>Gunneridae</taxon>
        <taxon>Pentapetalae</taxon>
        <taxon>asterids</taxon>
        <taxon>campanulids</taxon>
        <taxon>Asterales</taxon>
        <taxon>Asteraceae</taxon>
        <taxon>Asteroideae</taxon>
        <taxon>Anthemideae</taxon>
        <taxon>Artemisiinae</taxon>
        <taxon>Artemisia</taxon>
    </lineage>
</organism>
<dbReference type="SUPFAM" id="SSF52540">
    <property type="entry name" value="P-loop containing nucleoside triphosphate hydrolases"/>
    <property type="match status" value="1"/>
</dbReference>
<feature type="compositionally biased region" description="Basic and acidic residues" evidence="1">
    <location>
        <begin position="1"/>
        <end position="25"/>
    </location>
</feature>
<dbReference type="EMBL" id="PKPP01000151">
    <property type="protein sequence ID" value="PWA96959.1"/>
    <property type="molecule type" value="Genomic_DNA"/>
</dbReference>
<dbReference type="Proteomes" id="UP000245207">
    <property type="component" value="Unassembled WGS sequence"/>
</dbReference>
<feature type="region of interest" description="Disordered" evidence="1">
    <location>
        <begin position="181"/>
        <end position="202"/>
    </location>
</feature>
<dbReference type="OrthoDB" id="885191at2759"/>
<dbReference type="GO" id="GO:0016787">
    <property type="term" value="F:hydrolase activity"/>
    <property type="evidence" value="ECO:0007669"/>
    <property type="project" value="UniProtKB-KW"/>
</dbReference>
<feature type="domain" description="MOM1 alpha-helical" evidence="2">
    <location>
        <begin position="827"/>
        <end position="944"/>
    </location>
</feature>
<feature type="compositionally biased region" description="Polar residues" evidence="1">
    <location>
        <begin position="1079"/>
        <end position="1100"/>
    </location>
</feature>
<feature type="region of interest" description="Disordered" evidence="1">
    <location>
        <begin position="1"/>
        <end position="161"/>
    </location>
</feature>
<feature type="compositionally biased region" description="Polar residues" evidence="1">
    <location>
        <begin position="1181"/>
        <end position="1205"/>
    </location>
</feature>
<keyword evidence="4" id="KW-1185">Reference proteome</keyword>
<dbReference type="Gene3D" id="3.40.50.300">
    <property type="entry name" value="P-loop containing nucleotide triphosphate hydrolases"/>
    <property type="match status" value="1"/>
</dbReference>
<dbReference type="STRING" id="35608.A0A2U1QG19"/>
<evidence type="ECO:0000313" key="4">
    <source>
        <dbReference type="Proteomes" id="UP000245207"/>
    </source>
</evidence>
<reference evidence="3 4" key="1">
    <citation type="journal article" date="2018" name="Mol. Plant">
        <title>The genome of Artemisia annua provides insight into the evolution of Asteraceae family and artemisinin biosynthesis.</title>
        <authorList>
            <person name="Shen Q."/>
            <person name="Zhang L."/>
            <person name="Liao Z."/>
            <person name="Wang S."/>
            <person name="Yan T."/>
            <person name="Shi P."/>
            <person name="Liu M."/>
            <person name="Fu X."/>
            <person name="Pan Q."/>
            <person name="Wang Y."/>
            <person name="Lv Z."/>
            <person name="Lu X."/>
            <person name="Zhang F."/>
            <person name="Jiang W."/>
            <person name="Ma Y."/>
            <person name="Chen M."/>
            <person name="Hao X."/>
            <person name="Li L."/>
            <person name="Tang Y."/>
            <person name="Lv G."/>
            <person name="Zhou Y."/>
            <person name="Sun X."/>
            <person name="Brodelius P.E."/>
            <person name="Rose J.K.C."/>
            <person name="Tang K."/>
        </authorList>
    </citation>
    <scope>NUCLEOTIDE SEQUENCE [LARGE SCALE GENOMIC DNA]</scope>
    <source>
        <strain evidence="4">cv. Huhao1</strain>
        <tissue evidence="3">Leaf</tissue>
    </source>
</reference>
<evidence type="ECO:0000313" key="3">
    <source>
        <dbReference type="EMBL" id="PWA96959.1"/>
    </source>
</evidence>